<evidence type="ECO:0000259" key="13">
    <source>
        <dbReference type="Pfam" id="PF00852"/>
    </source>
</evidence>
<accession>A0A0N5C978</accession>
<sequence length="341" mass="40813">MIKVLEQLNYLPPKDFDGIILFYDHQSTNTGAGPFYQSNCPYKNCFITNSIDTLNKLDYIIFSPNEMDEGTLIKLHNSRFDKQIWILKLFENPENTEDLDKYNNLINFTSSYRWDSDIVVPYGKFITYDDERYINKGNKYSKNLNKRNDMVHKLKKKNPRIAMFVSNCFTKNFRLNYTYQISKYYPVDVYGKCSDKTINRQDGFKLLKNKYKYYLAFENGNCQEYVTEKFFINALENYVIPIVLGPSKEYYQKIAPINSFIHISDFKNAKDLSLYLKYLDDNPKEYLKYFEWINNGKFIDTKFWCRLCIFAQNPKKKIYTDINKWWKGKKTCDNAKSQWQI</sequence>
<keyword evidence="9 12" id="KW-0333">Golgi apparatus</keyword>
<evidence type="ECO:0000256" key="3">
    <source>
        <dbReference type="ARBA" id="ARBA00008919"/>
    </source>
</evidence>
<dbReference type="PANTHER" id="PTHR48438">
    <property type="entry name" value="ALPHA-(1,3)-FUCOSYLTRANSFERASE C-RELATED"/>
    <property type="match status" value="1"/>
</dbReference>
<keyword evidence="5 12" id="KW-0808">Transferase</keyword>
<evidence type="ECO:0000256" key="1">
    <source>
        <dbReference type="ARBA" id="ARBA00004447"/>
    </source>
</evidence>
<evidence type="ECO:0000313" key="16">
    <source>
        <dbReference type="WBParaSite" id="SPAL_0001446100.1"/>
    </source>
</evidence>
<dbReference type="FunFam" id="3.40.50.11660:FF:000004">
    <property type="entry name" value="Glycoprotein 3-alpha-L-fucosyltransferase A"/>
    <property type="match status" value="1"/>
</dbReference>
<evidence type="ECO:0000256" key="9">
    <source>
        <dbReference type="ARBA" id="ARBA00023034"/>
    </source>
</evidence>
<dbReference type="InterPro" id="IPR031481">
    <property type="entry name" value="Glyco_tran_10_N"/>
</dbReference>
<evidence type="ECO:0000256" key="6">
    <source>
        <dbReference type="ARBA" id="ARBA00022692"/>
    </source>
</evidence>
<dbReference type="Pfam" id="PF00852">
    <property type="entry name" value="Glyco_transf_10"/>
    <property type="match status" value="1"/>
</dbReference>
<evidence type="ECO:0000256" key="2">
    <source>
        <dbReference type="ARBA" id="ARBA00004922"/>
    </source>
</evidence>
<dbReference type="EC" id="2.4.1.-" evidence="12"/>
<dbReference type="Pfam" id="PF17039">
    <property type="entry name" value="Glyco_tran_10_N"/>
    <property type="match status" value="1"/>
</dbReference>
<dbReference type="InterPro" id="IPR038577">
    <property type="entry name" value="GT10-like_C_sf"/>
</dbReference>
<name>A0A0N5C978_STREA</name>
<dbReference type="PANTHER" id="PTHR48438:SF1">
    <property type="entry name" value="ALPHA-(1,3)-FUCOSYLTRANSFERASE C-RELATED"/>
    <property type="match status" value="1"/>
</dbReference>
<evidence type="ECO:0000256" key="5">
    <source>
        <dbReference type="ARBA" id="ARBA00022679"/>
    </source>
</evidence>
<dbReference type="InterPro" id="IPR055270">
    <property type="entry name" value="Glyco_tran_10_C"/>
</dbReference>
<dbReference type="GO" id="GO:0008417">
    <property type="term" value="F:fucosyltransferase activity"/>
    <property type="evidence" value="ECO:0007669"/>
    <property type="project" value="InterPro"/>
</dbReference>
<feature type="domain" description="Fucosyltransferase C-terminal" evidence="13">
    <location>
        <begin position="155"/>
        <end position="325"/>
    </location>
</feature>
<keyword evidence="11" id="KW-0325">Glycoprotein</keyword>
<evidence type="ECO:0000256" key="11">
    <source>
        <dbReference type="ARBA" id="ARBA00023180"/>
    </source>
</evidence>
<keyword evidence="7" id="KW-0735">Signal-anchor</keyword>
<keyword evidence="4 12" id="KW-0328">Glycosyltransferase</keyword>
<evidence type="ECO:0000256" key="10">
    <source>
        <dbReference type="ARBA" id="ARBA00023136"/>
    </source>
</evidence>
<evidence type="ECO:0000256" key="4">
    <source>
        <dbReference type="ARBA" id="ARBA00022676"/>
    </source>
</evidence>
<dbReference type="Gene3D" id="3.40.50.11660">
    <property type="entry name" value="Glycosyl transferase family 10, C-terminal domain"/>
    <property type="match status" value="1"/>
</dbReference>
<dbReference type="GO" id="GO:0032580">
    <property type="term" value="C:Golgi cisterna membrane"/>
    <property type="evidence" value="ECO:0007669"/>
    <property type="project" value="UniProtKB-SubCell"/>
</dbReference>
<evidence type="ECO:0000256" key="12">
    <source>
        <dbReference type="RuleBase" id="RU003832"/>
    </source>
</evidence>
<evidence type="ECO:0000259" key="14">
    <source>
        <dbReference type="Pfam" id="PF17039"/>
    </source>
</evidence>
<evidence type="ECO:0000256" key="7">
    <source>
        <dbReference type="ARBA" id="ARBA00022968"/>
    </source>
</evidence>
<evidence type="ECO:0000256" key="8">
    <source>
        <dbReference type="ARBA" id="ARBA00022989"/>
    </source>
</evidence>
<comment type="subcellular location">
    <subcellularLocation>
        <location evidence="1 12">Golgi apparatus</location>
        <location evidence="1 12">Golgi stack membrane</location>
        <topology evidence="1 12">Single-pass type II membrane protein</topology>
    </subcellularLocation>
</comment>
<dbReference type="STRING" id="174720.A0A0N5C978"/>
<organism evidence="15 16">
    <name type="scientific">Strongyloides papillosus</name>
    <name type="common">Intestinal threadworm</name>
    <dbReference type="NCBI Taxonomy" id="174720"/>
    <lineage>
        <taxon>Eukaryota</taxon>
        <taxon>Metazoa</taxon>
        <taxon>Ecdysozoa</taxon>
        <taxon>Nematoda</taxon>
        <taxon>Chromadorea</taxon>
        <taxon>Rhabditida</taxon>
        <taxon>Tylenchina</taxon>
        <taxon>Panagrolaimomorpha</taxon>
        <taxon>Strongyloidoidea</taxon>
        <taxon>Strongyloididae</taxon>
        <taxon>Strongyloides</taxon>
    </lineage>
</organism>
<reference evidence="16" key="1">
    <citation type="submission" date="2017-02" db="UniProtKB">
        <authorList>
            <consortium name="WormBaseParasite"/>
        </authorList>
    </citation>
    <scope>IDENTIFICATION</scope>
</reference>
<dbReference type="InterPro" id="IPR001503">
    <property type="entry name" value="Glyco_trans_10"/>
</dbReference>
<proteinExistence type="inferred from homology"/>
<dbReference type="AlphaFoldDB" id="A0A0N5C978"/>
<dbReference type="Proteomes" id="UP000046392">
    <property type="component" value="Unplaced"/>
</dbReference>
<dbReference type="UniPathway" id="UPA00378"/>
<protein>
    <recommendedName>
        <fullName evidence="12">Fucosyltransferase</fullName>
        <ecNumber evidence="12">2.4.1.-</ecNumber>
    </recommendedName>
</protein>
<evidence type="ECO:0000313" key="15">
    <source>
        <dbReference type="Proteomes" id="UP000046392"/>
    </source>
</evidence>
<comment type="pathway">
    <text evidence="2">Protein modification; protein glycosylation.</text>
</comment>
<keyword evidence="15" id="KW-1185">Reference proteome</keyword>
<feature type="domain" description="Fucosyltransferase N-terminal" evidence="14">
    <location>
        <begin position="19"/>
        <end position="123"/>
    </location>
</feature>
<keyword evidence="8" id="KW-1133">Transmembrane helix</keyword>
<dbReference type="WBParaSite" id="SPAL_0001446100.1">
    <property type="protein sequence ID" value="SPAL_0001446100.1"/>
    <property type="gene ID" value="SPAL_0001446100"/>
</dbReference>
<keyword evidence="10" id="KW-0472">Membrane</keyword>
<comment type="similarity">
    <text evidence="3 12">Belongs to the glycosyltransferase 10 family.</text>
</comment>
<dbReference type="SUPFAM" id="SSF53756">
    <property type="entry name" value="UDP-Glycosyltransferase/glycogen phosphorylase"/>
    <property type="match status" value="1"/>
</dbReference>
<keyword evidence="6 12" id="KW-0812">Transmembrane</keyword>